<dbReference type="GO" id="GO:0005829">
    <property type="term" value="C:cytosol"/>
    <property type="evidence" value="ECO:0007669"/>
    <property type="project" value="TreeGrafter"/>
</dbReference>
<dbReference type="PANTHER" id="PTHR30283:SF4">
    <property type="entry name" value="PEROXIDE STRESS RESISTANCE PROTEIN YAAA"/>
    <property type="match status" value="1"/>
</dbReference>
<dbReference type="EMBL" id="PKHU01000002">
    <property type="protein sequence ID" value="PKZ29670.1"/>
    <property type="molecule type" value="Genomic_DNA"/>
</dbReference>
<reference evidence="1" key="2">
    <citation type="submission" date="2022-12" db="EMBL/GenBank/DDBJ databases">
        <title>Species Delineation and Comparative Genomics within the Campylobacter ureolyticus Complex.</title>
        <authorList>
            <person name="Maki J."/>
            <person name="Howard M."/>
            <person name="Connelly S."/>
            <person name="Hardy D.J."/>
            <person name="Cameron A."/>
        </authorList>
    </citation>
    <scope>NUCLEOTIDE SEQUENCE</scope>
    <source>
        <strain evidence="1">URMC_787</strain>
    </source>
</reference>
<dbReference type="EMBL" id="JAPXGO010000003">
    <property type="protein sequence ID" value="MCZ6159876.1"/>
    <property type="molecule type" value="Genomic_DNA"/>
</dbReference>
<dbReference type="Proteomes" id="UP001075225">
    <property type="component" value="Unassembled WGS sequence"/>
</dbReference>
<sequence>MKILFSPSESKNQAKGSENVGNFIFPNLNDKRKFVLEIYEKYINSLNIDELSQFFGLKDKNLINHYKSSFKEKNGIKAILRYNGVAYKSLDYENLENKHYIDENVLIFSNLFGIIKANDILPDYKLKQGAKLPNLNIEKFYKDNFSSSLDEYLKDNEILDLRASFYERFYTIKKPFFTLKFIKNGKVVSHYAKYYRGLILKEMAKNNIESVDEFKNININELILSEIQEIKNKQEFIFEIKN</sequence>
<dbReference type="RefSeq" id="WP_024961739.1">
    <property type="nucleotide sequence ID" value="NZ_CABMOL010000002.1"/>
</dbReference>
<dbReference type="PANTHER" id="PTHR30283">
    <property type="entry name" value="PEROXIDE STRESS RESPONSE PROTEIN YAAA"/>
    <property type="match status" value="1"/>
</dbReference>
<evidence type="ECO:0000313" key="1">
    <source>
        <dbReference type="EMBL" id="MCZ6159876.1"/>
    </source>
</evidence>
<accession>A0A2I1NBD8</accession>
<proteinExistence type="predicted"/>
<dbReference type="InterPro" id="IPR005583">
    <property type="entry name" value="YaaA"/>
</dbReference>
<evidence type="ECO:0000313" key="2">
    <source>
        <dbReference type="EMBL" id="PKZ29670.1"/>
    </source>
</evidence>
<name>A0A2I1NBD8_9BACT</name>
<dbReference type="Proteomes" id="UP000234639">
    <property type="component" value="Unassembled WGS sequence"/>
</dbReference>
<dbReference type="Pfam" id="PF03883">
    <property type="entry name" value="H2O2_YaaD"/>
    <property type="match status" value="1"/>
</dbReference>
<evidence type="ECO:0000313" key="3">
    <source>
        <dbReference type="Proteomes" id="UP000234639"/>
    </source>
</evidence>
<dbReference type="AlphaFoldDB" id="A0A2I1NBD8"/>
<gene>
    <name evidence="2" type="ORF">CYJ41_01920</name>
    <name evidence="1" type="ORF">O6B32_05215</name>
</gene>
<comment type="caution">
    <text evidence="2">The sequence shown here is derived from an EMBL/GenBank/DDBJ whole genome shotgun (WGS) entry which is preliminary data.</text>
</comment>
<organism evidence="2 3">
    <name type="scientific">Campylobacter ureolyticus</name>
    <dbReference type="NCBI Taxonomy" id="827"/>
    <lineage>
        <taxon>Bacteria</taxon>
        <taxon>Pseudomonadati</taxon>
        <taxon>Campylobacterota</taxon>
        <taxon>Epsilonproteobacteria</taxon>
        <taxon>Campylobacterales</taxon>
        <taxon>Campylobacteraceae</taxon>
        <taxon>Campylobacter</taxon>
    </lineage>
</organism>
<reference evidence="2 3" key="1">
    <citation type="submission" date="2017-12" db="EMBL/GenBank/DDBJ databases">
        <title>Phylogenetic diversity of female urinary microbiome.</title>
        <authorList>
            <person name="Thomas-White K."/>
            <person name="Wolfe A.J."/>
        </authorList>
    </citation>
    <scope>NUCLEOTIDE SEQUENCE [LARGE SCALE GENOMIC DNA]</scope>
    <source>
        <strain evidence="2 3">UMB0112</strain>
    </source>
</reference>
<protein>
    <submittedName>
        <fullName evidence="2">Peroxide stress protein YaaA</fullName>
    </submittedName>
    <submittedName>
        <fullName evidence="1">YaaA family protein</fullName>
    </submittedName>
</protein>
<dbReference type="GO" id="GO:0033194">
    <property type="term" value="P:response to hydroperoxide"/>
    <property type="evidence" value="ECO:0007669"/>
    <property type="project" value="TreeGrafter"/>
</dbReference>